<dbReference type="PANTHER" id="PTHR45708">
    <property type="entry name" value="ENDOCHITINASE"/>
    <property type="match status" value="1"/>
</dbReference>
<feature type="domain" description="GH18" evidence="12">
    <location>
        <begin position="96"/>
        <end position="375"/>
    </location>
</feature>
<evidence type="ECO:0000256" key="2">
    <source>
        <dbReference type="ARBA" id="ARBA00012729"/>
    </source>
</evidence>
<dbReference type="Pfam" id="PF00704">
    <property type="entry name" value="Glyco_hydro_18"/>
    <property type="match status" value="1"/>
</dbReference>
<dbReference type="PANTHER" id="PTHR45708:SF21">
    <property type="entry name" value="ACIDIC ENDOCHITINASE"/>
    <property type="match status" value="1"/>
</dbReference>
<sequence>SHRVDDRLLPSLPPPTSSMWNNYWNQGRFQTLEKVNGDQKPAPPPTPRPRLQKPDVLPWRATTELGNSMASRRHALVLVLLLVFFSASLPVPSRAGGIAVYWGQGNRASEGTLADTCATGKYSHVLVAFLNVFGSGRTPSLNLAGHCDPPSGGCRRVSDGIRACQAAGVKVLLSLGGGLGTYGLSSPDDARQVAAYLWNTFLGGQSSSPSRPLGDAALDGVDFDIELGSALYYDQLARSLSEQGRQAGRKVYLSAAPQCPYPDRLLGGAIATGLFDYVWVQFYNTPPCQYSAAAGVSRLRAAWVNQWAGVPAGQVFLGLPAAPEAAPSGGYVPKAVLTSQVLPAIKGSPKYGGIMLWSKRFDDLNHYSDAVRSSV</sequence>
<dbReference type="CDD" id="cd02877">
    <property type="entry name" value="GH18_hevamine_XipI_class_III"/>
    <property type="match status" value="1"/>
</dbReference>
<evidence type="ECO:0000256" key="9">
    <source>
        <dbReference type="RuleBase" id="RU000489"/>
    </source>
</evidence>
<dbReference type="InterPro" id="IPR001579">
    <property type="entry name" value="Glyco_hydro_18_chit_AS"/>
</dbReference>
<dbReference type="GO" id="GO:0000272">
    <property type="term" value="P:polysaccharide catabolic process"/>
    <property type="evidence" value="ECO:0007669"/>
    <property type="project" value="UniProtKB-KW"/>
</dbReference>
<evidence type="ECO:0000259" key="12">
    <source>
        <dbReference type="PROSITE" id="PS51910"/>
    </source>
</evidence>
<feature type="region of interest" description="Disordered" evidence="11">
    <location>
        <begin position="35"/>
        <end position="54"/>
    </location>
</feature>
<dbReference type="SUPFAM" id="SSF51445">
    <property type="entry name" value="(Trans)glycosidases"/>
    <property type="match status" value="1"/>
</dbReference>
<organism evidence="13">
    <name type="scientific">Anthurium amnicola</name>
    <dbReference type="NCBI Taxonomy" id="1678845"/>
    <lineage>
        <taxon>Eukaryota</taxon>
        <taxon>Viridiplantae</taxon>
        <taxon>Streptophyta</taxon>
        <taxon>Embryophyta</taxon>
        <taxon>Tracheophyta</taxon>
        <taxon>Spermatophyta</taxon>
        <taxon>Magnoliopsida</taxon>
        <taxon>Liliopsida</taxon>
        <taxon>Araceae</taxon>
        <taxon>Pothoideae</taxon>
        <taxon>Potheae</taxon>
        <taxon>Anthurium</taxon>
    </lineage>
</organism>
<dbReference type="GO" id="GO:0006032">
    <property type="term" value="P:chitin catabolic process"/>
    <property type="evidence" value="ECO:0007669"/>
    <property type="project" value="UniProtKB-KW"/>
</dbReference>
<proteinExistence type="inferred from homology"/>
<evidence type="ECO:0000256" key="5">
    <source>
        <dbReference type="ARBA" id="ARBA00023157"/>
    </source>
</evidence>
<keyword evidence="7 9" id="KW-0326">Glycosidase</keyword>
<evidence type="ECO:0000256" key="10">
    <source>
        <dbReference type="RuleBase" id="RU004453"/>
    </source>
</evidence>
<evidence type="ECO:0000256" key="7">
    <source>
        <dbReference type="ARBA" id="ARBA00023295"/>
    </source>
</evidence>
<keyword evidence="5" id="KW-1015">Disulfide bond</keyword>
<dbReference type="InterPro" id="IPR001223">
    <property type="entry name" value="Glyco_hydro18_cat"/>
</dbReference>
<evidence type="ECO:0000256" key="6">
    <source>
        <dbReference type="ARBA" id="ARBA00023277"/>
    </source>
</evidence>
<evidence type="ECO:0000256" key="1">
    <source>
        <dbReference type="ARBA" id="ARBA00000822"/>
    </source>
</evidence>
<evidence type="ECO:0000256" key="3">
    <source>
        <dbReference type="ARBA" id="ARBA00022801"/>
    </source>
</evidence>
<keyword evidence="6" id="KW-0119">Carbohydrate metabolism</keyword>
<protein>
    <recommendedName>
        <fullName evidence="2">chitinase</fullName>
        <ecNumber evidence="2">3.2.1.14</ecNumber>
    </recommendedName>
</protein>
<evidence type="ECO:0000256" key="8">
    <source>
        <dbReference type="ARBA" id="ARBA00023326"/>
    </source>
</evidence>
<keyword evidence="8" id="KW-0624">Polysaccharide degradation</keyword>
<dbReference type="FunFam" id="3.20.20.80:FF:000015">
    <property type="entry name" value="Acidic endochitinase SE2"/>
    <property type="match status" value="1"/>
</dbReference>
<keyword evidence="4" id="KW-0146">Chitin degradation</keyword>
<dbReference type="EMBL" id="GDJX01019444">
    <property type="protein sequence ID" value="JAT48492.1"/>
    <property type="molecule type" value="Transcribed_RNA"/>
</dbReference>
<dbReference type="GO" id="GO:0005576">
    <property type="term" value="C:extracellular region"/>
    <property type="evidence" value="ECO:0007669"/>
    <property type="project" value="TreeGrafter"/>
</dbReference>
<dbReference type="AlphaFoldDB" id="A0A1D1Y1H5"/>
<reference evidence="13" key="1">
    <citation type="submission" date="2015-07" db="EMBL/GenBank/DDBJ databases">
        <title>Transcriptome Assembly of Anthurium amnicola.</title>
        <authorList>
            <person name="Suzuki J."/>
        </authorList>
    </citation>
    <scope>NUCLEOTIDE SEQUENCE</scope>
</reference>
<dbReference type="InterPro" id="IPR050542">
    <property type="entry name" value="Glycosyl_Hydrlase18_Chitinase"/>
</dbReference>
<dbReference type="InterPro" id="IPR017853">
    <property type="entry name" value="GH"/>
</dbReference>
<gene>
    <name evidence="13" type="primary">CHLY_1</name>
    <name evidence="13" type="ORF">g.52750</name>
</gene>
<keyword evidence="3 9" id="KW-0378">Hydrolase</keyword>
<comment type="catalytic activity">
    <reaction evidence="1">
        <text>Random endo-hydrolysis of N-acetyl-beta-D-glucosaminide (1-&gt;4)-beta-linkages in chitin and chitodextrins.</text>
        <dbReference type="EC" id="3.2.1.14"/>
    </reaction>
</comment>
<dbReference type="GO" id="GO:0008843">
    <property type="term" value="F:endochitinase activity"/>
    <property type="evidence" value="ECO:0007669"/>
    <property type="project" value="UniProtKB-EC"/>
</dbReference>
<dbReference type="Gene3D" id="3.20.20.80">
    <property type="entry name" value="Glycosidases"/>
    <property type="match status" value="1"/>
</dbReference>
<dbReference type="InterPro" id="IPR045321">
    <property type="entry name" value="Cts1-like"/>
</dbReference>
<evidence type="ECO:0000313" key="13">
    <source>
        <dbReference type="EMBL" id="JAT48492.1"/>
    </source>
</evidence>
<name>A0A1D1Y1H5_9ARAE</name>
<dbReference type="EC" id="3.2.1.14" evidence="2"/>
<dbReference type="PROSITE" id="PS01095">
    <property type="entry name" value="GH18_1"/>
    <property type="match status" value="1"/>
</dbReference>
<accession>A0A1D1Y1H5</accession>
<feature type="non-terminal residue" evidence="13">
    <location>
        <position position="1"/>
    </location>
</feature>
<evidence type="ECO:0000256" key="4">
    <source>
        <dbReference type="ARBA" id="ARBA00023024"/>
    </source>
</evidence>
<dbReference type="PROSITE" id="PS51910">
    <property type="entry name" value="GH18_2"/>
    <property type="match status" value="1"/>
</dbReference>
<evidence type="ECO:0000256" key="11">
    <source>
        <dbReference type="SAM" id="MobiDB-lite"/>
    </source>
</evidence>
<comment type="similarity">
    <text evidence="10">Belongs to the glycosyl hydrolase 18 family.</text>
</comment>